<reference evidence="1" key="1">
    <citation type="submission" date="2018-11" db="EMBL/GenBank/DDBJ databases">
        <authorList>
            <consortium name="Pathogen Informatics"/>
        </authorList>
    </citation>
    <scope>NUCLEOTIDE SEQUENCE</scope>
</reference>
<sequence length="142" mass="15472">MRLRAKKVQLLAYLAPFGARIVKNPLKALFGMALSQIAANISDHLILLSPFCSIHQPRTHAERPTLSLRALFNRGRASPKVSSPPDGVRAQVFRTSGSLSTGTQHSPHQSATFAKAHSTDHSQLLDVMYPAETELEVFAVSS</sequence>
<evidence type="ECO:0000313" key="2">
    <source>
        <dbReference type="Proteomes" id="UP000784294"/>
    </source>
</evidence>
<keyword evidence="2" id="KW-1185">Reference proteome</keyword>
<dbReference type="EMBL" id="CAAALY010026499">
    <property type="protein sequence ID" value="VEL15937.1"/>
    <property type="molecule type" value="Genomic_DNA"/>
</dbReference>
<accession>A0A448WNB9</accession>
<dbReference type="Proteomes" id="UP000784294">
    <property type="component" value="Unassembled WGS sequence"/>
</dbReference>
<comment type="caution">
    <text evidence="1">The sequence shown here is derived from an EMBL/GenBank/DDBJ whole genome shotgun (WGS) entry which is preliminary data.</text>
</comment>
<organism evidence="1 2">
    <name type="scientific">Protopolystoma xenopodis</name>
    <dbReference type="NCBI Taxonomy" id="117903"/>
    <lineage>
        <taxon>Eukaryota</taxon>
        <taxon>Metazoa</taxon>
        <taxon>Spiralia</taxon>
        <taxon>Lophotrochozoa</taxon>
        <taxon>Platyhelminthes</taxon>
        <taxon>Monogenea</taxon>
        <taxon>Polyopisthocotylea</taxon>
        <taxon>Polystomatidea</taxon>
        <taxon>Polystomatidae</taxon>
        <taxon>Protopolystoma</taxon>
    </lineage>
</organism>
<proteinExistence type="predicted"/>
<protein>
    <submittedName>
        <fullName evidence="1">Uncharacterized protein</fullName>
    </submittedName>
</protein>
<dbReference type="AlphaFoldDB" id="A0A448WNB9"/>
<gene>
    <name evidence="1" type="ORF">PXEA_LOCUS9377</name>
</gene>
<evidence type="ECO:0000313" key="1">
    <source>
        <dbReference type="EMBL" id="VEL15937.1"/>
    </source>
</evidence>
<name>A0A448WNB9_9PLAT</name>